<reference evidence="13 14" key="1">
    <citation type="journal article" date="2023" name="Commun. Biol.">
        <title>Genome analysis of Parmales, the sister group of diatoms, reveals the evolutionary specialization of diatoms from phago-mixotrophs to photoautotrophs.</title>
        <authorList>
            <person name="Ban H."/>
            <person name="Sato S."/>
            <person name="Yoshikawa S."/>
            <person name="Yamada K."/>
            <person name="Nakamura Y."/>
            <person name="Ichinomiya M."/>
            <person name="Sato N."/>
            <person name="Blanc-Mathieu R."/>
            <person name="Endo H."/>
            <person name="Kuwata A."/>
            <person name="Ogata H."/>
        </authorList>
    </citation>
    <scope>NUCLEOTIDE SEQUENCE [LARGE SCALE GENOMIC DNA]</scope>
</reference>
<proteinExistence type="predicted"/>
<dbReference type="Pfam" id="PF23390">
    <property type="entry name" value="Beta-prop_WDR35_2nd"/>
    <property type="match status" value="1"/>
</dbReference>
<dbReference type="PANTHER" id="PTHR12764">
    <property type="entry name" value="WD REPEAT DOMAIN-RELATED"/>
    <property type="match status" value="1"/>
</dbReference>
<keyword evidence="14" id="KW-1185">Reference proteome</keyword>
<dbReference type="InterPro" id="IPR057979">
    <property type="entry name" value="TPR_IFT121"/>
</dbReference>
<evidence type="ECO:0000256" key="3">
    <source>
        <dbReference type="ARBA" id="ARBA00022574"/>
    </source>
</evidence>
<keyword evidence="7" id="KW-0206">Cytoskeleton</keyword>
<dbReference type="Proteomes" id="UP001165060">
    <property type="component" value="Unassembled WGS sequence"/>
</dbReference>
<keyword evidence="2" id="KW-0963">Cytoplasm</keyword>
<comment type="caution">
    <text evidence="13">The sequence shown here is derived from an EMBL/GenBank/DDBJ whole genome shotgun (WGS) entry which is preliminary data.</text>
</comment>
<dbReference type="InterPro" id="IPR056170">
    <property type="entry name" value="Znf_IFT121-like"/>
</dbReference>
<evidence type="ECO:0000259" key="12">
    <source>
        <dbReference type="Pfam" id="PF25768"/>
    </source>
</evidence>
<evidence type="ECO:0000256" key="7">
    <source>
        <dbReference type="ARBA" id="ARBA00023212"/>
    </source>
</evidence>
<keyword evidence="8" id="KW-0966">Cell projection</keyword>
<dbReference type="InterPro" id="IPR056157">
    <property type="entry name" value="TPR_IFT80_172_dom"/>
</dbReference>
<feature type="domain" description="IFT121-like TPR repeats" evidence="12">
    <location>
        <begin position="621"/>
        <end position="719"/>
    </location>
</feature>
<evidence type="ECO:0000259" key="9">
    <source>
        <dbReference type="Pfam" id="PF23145"/>
    </source>
</evidence>
<evidence type="ECO:0000256" key="4">
    <source>
        <dbReference type="ARBA" id="ARBA00022737"/>
    </source>
</evidence>
<evidence type="ECO:0000256" key="1">
    <source>
        <dbReference type="ARBA" id="ARBA00004120"/>
    </source>
</evidence>
<evidence type="ECO:0000259" key="10">
    <source>
        <dbReference type="Pfam" id="PF23387"/>
    </source>
</evidence>
<protein>
    <submittedName>
        <fullName evidence="13">Uncharacterized protein</fullName>
    </submittedName>
</protein>
<evidence type="ECO:0000256" key="8">
    <source>
        <dbReference type="ARBA" id="ARBA00023273"/>
    </source>
</evidence>
<keyword evidence="5" id="KW-0970">Cilium biogenesis/degradation</keyword>
<feature type="domain" description="IFT121 second beta-propeller" evidence="11">
    <location>
        <begin position="2"/>
        <end position="211"/>
    </location>
</feature>
<evidence type="ECO:0000256" key="6">
    <source>
        <dbReference type="ARBA" id="ARBA00023069"/>
    </source>
</evidence>
<sequence>MWGSFNNTLVYAYNKPDRTDMCVTFWNMNSDERYIKHVRGVRFIAASGDNCLLVVSNAGQAVPQHDPDDDGEPAPVSEGGAQANTQHTLLLCNAIGATVDSKTIDIKPVYVCMTPFHVIVTDYRTVYVWQYRTAVSKLTGADANANSATAQLRRNTGRERMLDIEENEANPAKTVDNFKIRRDRIKDGICAITASKSNLIIARESGTIHRYVFRNLQPEEPTLSSGYLAKFEDLQIQAIMLDEIMASPDSPDKDMVLDFETKSLRDARELIQNVGMSEATAYIEEHAHPRLWKLLAEAALEALDFSVAEKAYVNIGDYPGIHFVKRISGLGDRMKQRAEVAAYFQRFEEAEAILREIDRKDLANELRIRMGDWFRVVSLVQSGGLDDNMLTEGLNNIGEYYADRFKWAKAATTYAQAKNLEKMIQCYYRLDDFSAMAKGVEQISDGNPILMDVGKMYESVGLHKHAVRCYQKFGDVKAAIDCCVMLNYWEDAVKLAEQHGFSQIEGLLAKYAAHLLAKGEKLQAVELYRKADKATEAARLLAGIAEDVGKKQCDPLRAKKLHVLAALEVERFRKKALDLSAVSTKGKTVAATTAATLDTLMTADAESRVGGVGGAGNKVMDNAWRGAEAYHYFLLSHRQLYSGDFDAAMKTSIRCAEFEDVLDPKEIYSLIALAAYHCKHFDICSRAFIKLETLPGMDAKEADATQTLALNIFISQEPRNPHHLPPCYTACLETGTSYDACTITGRAVMDAERTVSCKTCSHVMLEHELSVLNMKHCPLCHAAIPRINFSIMEEEDGEEEEE</sequence>
<dbReference type="Pfam" id="PF25768">
    <property type="entry name" value="TPR_IFT121"/>
    <property type="match status" value="1"/>
</dbReference>
<keyword evidence="3" id="KW-0853">WD repeat</keyword>
<keyword evidence="4" id="KW-0677">Repeat</keyword>
<dbReference type="InterPro" id="IPR057361">
    <property type="entry name" value="TPR_WDR35"/>
</dbReference>
<feature type="domain" description="IFT121-like zinc finger" evidence="9">
    <location>
        <begin position="740"/>
        <end position="784"/>
    </location>
</feature>
<dbReference type="Pfam" id="PF25170">
    <property type="entry name" value="TPR_WDR35"/>
    <property type="match status" value="1"/>
</dbReference>
<gene>
    <name evidence="13" type="ORF">TeGR_g12806</name>
</gene>
<name>A0ABQ6M3M3_9STRA</name>
<accession>A0ABQ6M3M3</accession>
<comment type="subcellular location">
    <subcellularLocation>
        <location evidence="1">Cytoplasm</location>
        <location evidence="1">Cytoskeleton</location>
        <location evidence="1">Cilium basal body</location>
    </subcellularLocation>
</comment>
<evidence type="ECO:0000256" key="2">
    <source>
        <dbReference type="ARBA" id="ARBA00022490"/>
    </source>
</evidence>
<evidence type="ECO:0000313" key="13">
    <source>
        <dbReference type="EMBL" id="GMI18960.1"/>
    </source>
</evidence>
<evidence type="ECO:0000256" key="5">
    <source>
        <dbReference type="ARBA" id="ARBA00022794"/>
    </source>
</evidence>
<dbReference type="InterPro" id="IPR056158">
    <property type="entry name" value="Beta-prop_IFT121_2nd"/>
</dbReference>
<dbReference type="Pfam" id="PF23387">
    <property type="entry name" value="TPR_IFT80_172"/>
    <property type="match status" value="1"/>
</dbReference>
<dbReference type="EMBL" id="BRYB01003662">
    <property type="protein sequence ID" value="GMI18960.1"/>
    <property type="molecule type" value="Genomic_DNA"/>
</dbReference>
<dbReference type="Gene3D" id="1.25.40.470">
    <property type="match status" value="1"/>
</dbReference>
<dbReference type="PANTHER" id="PTHR12764:SF5">
    <property type="entry name" value="LD29485P"/>
    <property type="match status" value="1"/>
</dbReference>
<feature type="domain" description="IFT80/172/WDR35 TPR" evidence="10">
    <location>
        <begin position="291"/>
        <end position="379"/>
    </location>
</feature>
<evidence type="ECO:0000313" key="14">
    <source>
        <dbReference type="Proteomes" id="UP001165060"/>
    </source>
</evidence>
<evidence type="ECO:0000259" key="11">
    <source>
        <dbReference type="Pfam" id="PF23390"/>
    </source>
</evidence>
<dbReference type="InterPro" id="IPR039857">
    <property type="entry name" value="Ift122/121"/>
</dbReference>
<organism evidence="13 14">
    <name type="scientific">Tetraparma gracilis</name>
    <dbReference type="NCBI Taxonomy" id="2962635"/>
    <lineage>
        <taxon>Eukaryota</taxon>
        <taxon>Sar</taxon>
        <taxon>Stramenopiles</taxon>
        <taxon>Ochrophyta</taxon>
        <taxon>Bolidophyceae</taxon>
        <taxon>Parmales</taxon>
        <taxon>Triparmaceae</taxon>
        <taxon>Tetraparma</taxon>
    </lineage>
</organism>
<keyword evidence="6" id="KW-0969">Cilium</keyword>
<dbReference type="Pfam" id="PF23145">
    <property type="entry name" value="Zf_2nd_IFT121"/>
    <property type="match status" value="1"/>
</dbReference>